<organism evidence="1 2">
    <name type="scientific">Qipengyuania oceanensis</name>
    <dbReference type="NCBI Taxonomy" id="1463597"/>
    <lineage>
        <taxon>Bacteria</taxon>
        <taxon>Pseudomonadati</taxon>
        <taxon>Pseudomonadota</taxon>
        <taxon>Alphaproteobacteria</taxon>
        <taxon>Sphingomonadales</taxon>
        <taxon>Erythrobacteraceae</taxon>
        <taxon>Qipengyuania</taxon>
    </lineage>
</organism>
<reference evidence="1 2" key="1">
    <citation type="submission" date="2019-12" db="EMBL/GenBank/DDBJ databases">
        <title>Genomic-based taxomic classification of the family Erythrobacteraceae.</title>
        <authorList>
            <person name="Xu L."/>
        </authorList>
    </citation>
    <scope>NUCLEOTIDE SEQUENCE [LARGE SCALE GENOMIC DNA]</scope>
    <source>
        <strain evidence="1 2">MCCC 1A09965</strain>
    </source>
</reference>
<proteinExistence type="predicted"/>
<protein>
    <submittedName>
        <fullName evidence="1">Uncharacterized protein</fullName>
    </submittedName>
</protein>
<accession>A0A844YDM6</accession>
<name>A0A844YDM6_9SPHN</name>
<evidence type="ECO:0000313" key="2">
    <source>
        <dbReference type="Proteomes" id="UP000445582"/>
    </source>
</evidence>
<dbReference type="Proteomes" id="UP000445582">
    <property type="component" value="Unassembled WGS sequence"/>
</dbReference>
<dbReference type="AlphaFoldDB" id="A0A844YDM6"/>
<sequence>MRSECYLPLLLVVAGCQPAGDQMAAADVQGGEERVYATQTKAPTPDYKALLAEAPLADSGWVRREPTSAPPADAKAIGQAWIDRLEQRKALSGYGLSGKGPDGPVSLIDVGMPESEFEAWAKENGWTLPTHIYWTFVPALALPRVSQAAAKGIRVWPASTARTGAQNEALLWGRVELRDGCFYGDTGDGTPQKLAFFHEEIGLDVDAEGYFILRDRVSGSTLARIGEQMNWGGPPSAYIAPELEAEILEKCGPGEILVVGSPESEERFATQYPHVRELRVPPKPPGN</sequence>
<dbReference type="PROSITE" id="PS51257">
    <property type="entry name" value="PROKAR_LIPOPROTEIN"/>
    <property type="match status" value="1"/>
</dbReference>
<evidence type="ECO:0000313" key="1">
    <source>
        <dbReference type="EMBL" id="MXO62067.1"/>
    </source>
</evidence>
<keyword evidence="2" id="KW-1185">Reference proteome</keyword>
<comment type="caution">
    <text evidence="1">The sequence shown here is derived from an EMBL/GenBank/DDBJ whole genome shotgun (WGS) entry which is preliminary data.</text>
</comment>
<dbReference type="EMBL" id="WTYN01000001">
    <property type="protein sequence ID" value="MXO62067.1"/>
    <property type="molecule type" value="Genomic_DNA"/>
</dbReference>
<gene>
    <name evidence="1" type="ORF">GRI48_03490</name>
</gene>